<gene>
    <name evidence="4" type="ORF">KL771_21680</name>
</gene>
<evidence type="ECO:0000256" key="2">
    <source>
        <dbReference type="ARBA" id="ARBA00022573"/>
    </source>
</evidence>
<dbReference type="EC" id="1.3.1.106" evidence="4"/>
<evidence type="ECO:0000313" key="5">
    <source>
        <dbReference type="Proteomes" id="UP000766595"/>
    </source>
</evidence>
<evidence type="ECO:0000256" key="1">
    <source>
        <dbReference type="ARBA" id="ARBA00004953"/>
    </source>
</evidence>
<comment type="caution">
    <text evidence="4">The sequence shown here is derived from an EMBL/GenBank/DDBJ whole genome shotgun (WGS) entry which is preliminary data.</text>
</comment>
<dbReference type="AlphaFoldDB" id="A0A947D8L6"/>
<keyword evidence="2" id="KW-0169">Cobalamin biosynthesis</keyword>
<dbReference type="EMBL" id="JAHHZF010000011">
    <property type="protein sequence ID" value="MBT9292089.1"/>
    <property type="molecule type" value="Genomic_DNA"/>
</dbReference>
<protein>
    <submittedName>
        <fullName evidence="4">Cobalt-precorrin-6A reductase</fullName>
        <ecNumber evidence="4">1.3.1.106</ecNumber>
    </submittedName>
</protein>
<dbReference type="RefSeq" id="WP_261970598.1">
    <property type="nucleotide sequence ID" value="NZ_JAHHZF010000011.1"/>
</dbReference>
<evidence type="ECO:0000256" key="3">
    <source>
        <dbReference type="ARBA" id="ARBA00023002"/>
    </source>
</evidence>
<dbReference type="PANTHER" id="PTHR36925:SF1">
    <property type="entry name" value="COBALT-PRECORRIN-6A REDUCTASE"/>
    <property type="match status" value="1"/>
</dbReference>
<organism evidence="4 5">
    <name type="scientific">Prosthecodimorpha staleyi</name>
    <dbReference type="NCBI Taxonomy" id="2840188"/>
    <lineage>
        <taxon>Bacteria</taxon>
        <taxon>Pseudomonadati</taxon>
        <taxon>Pseudomonadota</taxon>
        <taxon>Alphaproteobacteria</taxon>
        <taxon>Hyphomicrobiales</taxon>
        <taxon>Ancalomicrobiaceae</taxon>
        <taxon>Prosthecodimorpha</taxon>
    </lineage>
</organism>
<proteinExistence type="predicted"/>
<dbReference type="PANTHER" id="PTHR36925">
    <property type="entry name" value="COBALT-PRECORRIN-6A REDUCTASE"/>
    <property type="match status" value="1"/>
</dbReference>
<dbReference type="GO" id="GO:0009236">
    <property type="term" value="P:cobalamin biosynthetic process"/>
    <property type="evidence" value="ECO:0007669"/>
    <property type="project" value="UniProtKB-KW"/>
</dbReference>
<reference evidence="4 5" key="1">
    <citation type="submission" date="2021-06" db="EMBL/GenBank/DDBJ databases">
        <authorList>
            <person name="Grouzdev D.S."/>
            <person name="Koziaeva V."/>
        </authorList>
    </citation>
    <scope>NUCLEOTIDE SEQUENCE [LARGE SCALE GENOMIC DNA]</scope>
    <source>
        <strain evidence="4 5">22</strain>
    </source>
</reference>
<dbReference type="Pfam" id="PF02571">
    <property type="entry name" value="CbiJ"/>
    <property type="match status" value="1"/>
</dbReference>
<comment type="pathway">
    <text evidence="1">Cofactor biosynthesis; adenosylcobalamin biosynthesis.</text>
</comment>
<sequence>MRVLILGGTTEASRLARLVAGRSDLAPVLSLAGRTEAPARQPIPTRSGGFGGVAGLVAYLRAEAIEAVVDATHPFAAVMSRHAAEACRIADVPLCAHSRPPWQRVPGDRWTEVADNAAAAAALGTEARRVLLTIGRLGVADFRAAPQHHYVIRSIDPPPAEDLPPDSRLILDRGPFDEAGETALMRGERIDVLVTKNSGGAATYPKIAAARRLGLPVLLVTPPARPDMPLLTDPDAVLAFLDRHRRAAPRG</sequence>
<dbReference type="GO" id="GO:0016994">
    <property type="term" value="F:precorrin-6A reductase activity"/>
    <property type="evidence" value="ECO:0007669"/>
    <property type="project" value="InterPro"/>
</dbReference>
<evidence type="ECO:0000313" key="4">
    <source>
        <dbReference type="EMBL" id="MBT9292089.1"/>
    </source>
</evidence>
<dbReference type="Proteomes" id="UP000766595">
    <property type="component" value="Unassembled WGS sequence"/>
</dbReference>
<keyword evidence="5" id="KW-1185">Reference proteome</keyword>
<dbReference type="InterPro" id="IPR003723">
    <property type="entry name" value="Precorrin-6x_reduct"/>
</dbReference>
<name>A0A947D8L6_9HYPH</name>
<dbReference type="NCBIfam" id="NF005968">
    <property type="entry name" value="PRK08057.1-2"/>
    <property type="match status" value="1"/>
</dbReference>
<keyword evidence="3 4" id="KW-0560">Oxidoreductase</keyword>
<accession>A0A947D8L6</accession>
<dbReference type="PROSITE" id="PS51014">
    <property type="entry name" value="COBK_CBIJ"/>
    <property type="match status" value="1"/>
</dbReference>